<dbReference type="SUPFAM" id="SSF46548">
    <property type="entry name" value="alpha-helical ferredoxin"/>
    <property type="match status" value="1"/>
</dbReference>
<evidence type="ECO:0000256" key="3">
    <source>
        <dbReference type="ARBA" id="ARBA00023002"/>
    </source>
</evidence>
<evidence type="ECO:0000256" key="5">
    <source>
        <dbReference type="ARBA" id="ARBA00023014"/>
    </source>
</evidence>
<dbReference type="Proteomes" id="UP000000483">
    <property type="component" value="Chromosome"/>
</dbReference>
<dbReference type="InterPro" id="IPR051460">
    <property type="entry name" value="HdrC_iron-sulfur_subunit"/>
</dbReference>
<keyword evidence="1" id="KW-0004">4Fe-4S</keyword>
<feature type="domain" description="4Fe-4S ferredoxin-type" evidence="6">
    <location>
        <begin position="27"/>
        <end position="88"/>
    </location>
</feature>
<keyword evidence="8" id="KW-1185">Reference proteome</keyword>
<dbReference type="AlphaFoldDB" id="F2NGD6"/>
<evidence type="ECO:0000313" key="7">
    <source>
        <dbReference type="EMBL" id="AEB08549.1"/>
    </source>
</evidence>
<keyword evidence="5" id="KW-0411">Iron-sulfur</keyword>
<dbReference type="PANTHER" id="PTHR43255:SF1">
    <property type="entry name" value="IRON-SULFUR-BINDING OXIDOREDUCTASE FADF-RELATED"/>
    <property type="match status" value="1"/>
</dbReference>
<evidence type="ECO:0000313" key="8">
    <source>
        <dbReference type="Proteomes" id="UP000000483"/>
    </source>
</evidence>
<dbReference type="InterPro" id="IPR017896">
    <property type="entry name" value="4Fe4S_Fe-S-bd"/>
</dbReference>
<dbReference type="RefSeq" id="WP_013705662.1">
    <property type="nucleotide sequence ID" value="NC_015388.1"/>
</dbReference>
<evidence type="ECO:0000256" key="1">
    <source>
        <dbReference type="ARBA" id="ARBA00022485"/>
    </source>
</evidence>
<proteinExistence type="predicted"/>
<evidence type="ECO:0000256" key="2">
    <source>
        <dbReference type="ARBA" id="ARBA00022723"/>
    </source>
</evidence>
<organism evidence="7 8">
    <name type="scientific">Desulfobacca acetoxidans (strain ATCC 700848 / DSM 11109 / ASRB2)</name>
    <dbReference type="NCBI Taxonomy" id="880072"/>
    <lineage>
        <taxon>Bacteria</taxon>
        <taxon>Pseudomonadati</taxon>
        <taxon>Thermodesulfobacteriota</taxon>
        <taxon>Desulfobaccia</taxon>
        <taxon>Desulfobaccales</taxon>
        <taxon>Desulfobaccaceae</taxon>
        <taxon>Desulfobacca</taxon>
    </lineage>
</organism>
<dbReference type="Pfam" id="PF13183">
    <property type="entry name" value="Fer4_8"/>
    <property type="match status" value="1"/>
</dbReference>
<dbReference type="GO" id="GO:0005886">
    <property type="term" value="C:plasma membrane"/>
    <property type="evidence" value="ECO:0007669"/>
    <property type="project" value="TreeGrafter"/>
</dbReference>
<accession>F2NGD6</accession>
<reference evidence="7 8" key="1">
    <citation type="journal article" date="2011" name="Stand. Genomic Sci.">
        <title>Complete genome sequence of the acetate-degrading sulfate reducer Desulfobacca acetoxidans type strain (ASRB2).</title>
        <authorList>
            <person name="Goker M."/>
            <person name="Teshima H."/>
            <person name="Lapidus A."/>
            <person name="Nolan M."/>
            <person name="Lucas S."/>
            <person name="Hammon N."/>
            <person name="Deshpande S."/>
            <person name="Cheng J.F."/>
            <person name="Tapia R."/>
            <person name="Han C."/>
            <person name="Goodwin L."/>
            <person name="Pitluck S."/>
            <person name="Huntemann M."/>
            <person name="Liolios K."/>
            <person name="Ivanova N."/>
            <person name="Pagani I."/>
            <person name="Mavromatis K."/>
            <person name="Ovchinikova G."/>
            <person name="Pati A."/>
            <person name="Chen A."/>
            <person name="Palaniappan K."/>
            <person name="Land M."/>
            <person name="Hauser L."/>
            <person name="Brambilla E.M."/>
            <person name="Rohde M."/>
            <person name="Spring S."/>
            <person name="Detter J.C."/>
            <person name="Woyke T."/>
            <person name="Bristow J."/>
            <person name="Eisen J.A."/>
            <person name="Markowitz V."/>
            <person name="Hugenholtz P."/>
            <person name="Kyrpides N.C."/>
            <person name="Klenk H.P."/>
        </authorList>
    </citation>
    <scope>NUCLEOTIDE SEQUENCE [LARGE SCALE GENOMIC DNA]</scope>
    <source>
        <strain evidence="8">ATCC 700848 / DSM 11109 / ASRB2</strain>
    </source>
</reference>
<keyword evidence="3" id="KW-0560">Oxidoreductase</keyword>
<name>F2NGD6_DESAR</name>
<keyword evidence="4" id="KW-0408">Iron</keyword>
<gene>
    <name evidence="7" type="ordered locus">Desac_0667</name>
</gene>
<sequence>METALPQNLTPDFSFSDEILQDRHIAVTDCYQCTKCSSGCPLTFAMDLLPHQIIRLSALGQKDLVLSSNTIWVCSACETCTTRCPNDIDIAGVMDYLKEQAVKSGRPSPQRDVLAFHRSFLADIRLSGGRLNEPLLMGLFALRRKGLLTKLMTGAMTDDLKLGFKMFQKGRLSIKPPQKVQAKAELKNLFKKAKS</sequence>
<dbReference type="GO" id="GO:0051539">
    <property type="term" value="F:4 iron, 4 sulfur cluster binding"/>
    <property type="evidence" value="ECO:0007669"/>
    <property type="project" value="UniProtKB-KW"/>
</dbReference>
<keyword evidence="2" id="KW-0479">Metal-binding</keyword>
<dbReference type="PANTHER" id="PTHR43255">
    <property type="entry name" value="IRON-SULFUR-BINDING OXIDOREDUCTASE FADF-RELATED-RELATED"/>
    <property type="match status" value="1"/>
</dbReference>
<dbReference type="STRING" id="880072.Desac_0667"/>
<dbReference type="GO" id="GO:0016491">
    <property type="term" value="F:oxidoreductase activity"/>
    <property type="evidence" value="ECO:0007669"/>
    <property type="project" value="UniProtKB-KW"/>
</dbReference>
<dbReference type="PROSITE" id="PS00198">
    <property type="entry name" value="4FE4S_FER_1"/>
    <property type="match status" value="1"/>
</dbReference>
<dbReference type="eggNOG" id="COG1150">
    <property type="taxonomic scope" value="Bacteria"/>
</dbReference>
<dbReference type="HOGENOM" id="CLU_093432_1_0_7"/>
<dbReference type="InterPro" id="IPR017900">
    <property type="entry name" value="4Fe4S_Fe_S_CS"/>
</dbReference>
<evidence type="ECO:0000256" key="4">
    <source>
        <dbReference type="ARBA" id="ARBA00023004"/>
    </source>
</evidence>
<dbReference type="Gene3D" id="1.10.1060.10">
    <property type="entry name" value="Alpha-helical ferredoxin"/>
    <property type="match status" value="1"/>
</dbReference>
<dbReference type="KEGG" id="dao:Desac_0667"/>
<dbReference type="InterPro" id="IPR009051">
    <property type="entry name" value="Helical_ferredxn"/>
</dbReference>
<dbReference type="EMBL" id="CP002629">
    <property type="protein sequence ID" value="AEB08549.1"/>
    <property type="molecule type" value="Genomic_DNA"/>
</dbReference>
<reference evidence="8" key="2">
    <citation type="submission" date="2011-03" db="EMBL/GenBank/DDBJ databases">
        <title>The complete genome of Desulfobacca acetoxidans DSM 11109.</title>
        <authorList>
            <consortium name="US DOE Joint Genome Institute (JGI-PGF)"/>
            <person name="Lucas S."/>
            <person name="Copeland A."/>
            <person name="Lapidus A."/>
            <person name="Bruce D."/>
            <person name="Goodwin L."/>
            <person name="Pitluck S."/>
            <person name="Peters L."/>
            <person name="Kyrpides N."/>
            <person name="Mavromatis K."/>
            <person name="Ivanova N."/>
            <person name="Ovchinnikova G."/>
            <person name="Teshima H."/>
            <person name="Detter J.C."/>
            <person name="Han C."/>
            <person name="Land M."/>
            <person name="Hauser L."/>
            <person name="Markowitz V."/>
            <person name="Cheng J.-F."/>
            <person name="Hugenholtz P."/>
            <person name="Woyke T."/>
            <person name="Wu D."/>
            <person name="Spring S."/>
            <person name="Schueler E."/>
            <person name="Brambilla E."/>
            <person name="Klenk H.-P."/>
            <person name="Eisen J.A."/>
        </authorList>
    </citation>
    <scope>NUCLEOTIDE SEQUENCE [LARGE SCALE GENOMIC DNA]</scope>
    <source>
        <strain evidence="8">ATCC 700848 / DSM 11109 / ASRB2</strain>
    </source>
</reference>
<dbReference type="OrthoDB" id="9769677at2"/>
<protein>
    <submittedName>
        <fullName evidence="7">Heterodisulfide reductase, C subunit</fullName>
    </submittedName>
</protein>
<dbReference type="GO" id="GO:0046872">
    <property type="term" value="F:metal ion binding"/>
    <property type="evidence" value="ECO:0007669"/>
    <property type="project" value="UniProtKB-KW"/>
</dbReference>
<evidence type="ECO:0000259" key="6">
    <source>
        <dbReference type="Pfam" id="PF13183"/>
    </source>
</evidence>